<dbReference type="eggNOG" id="ENOG5032YYC">
    <property type="taxonomic scope" value="Bacteria"/>
</dbReference>
<reference evidence="3 5" key="2">
    <citation type="submission" date="2018-04" db="EMBL/GenBank/DDBJ databases">
        <title>Genomic Encyclopedia of Archaeal and Bacterial Type Strains, Phase II (KMG-II): from individual species to whole genera.</title>
        <authorList>
            <person name="Goeker M."/>
        </authorList>
    </citation>
    <scope>NUCLEOTIDE SEQUENCE [LARGE SCALE GENOMIC DNA]</scope>
    <source>
        <strain evidence="3 5">DSM 12244</strain>
    </source>
</reference>
<keyword evidence="1" id="KW-0732">Signal</keyword>
<dbReference type="EMBL" id="JEMU01000001">
    <property type="protein sequence ID" value="KAJ04719.1"/>
    <property type="molecule type" value="Genomic_DNA"/>
</dbReference>
<protein>
    <recommendedName>
        <fullName evidence="6">Lipoprotein</fullName>
    </recommendedName>
</protein>
<sequence>MRKTLSLLLATSLTLAACGTIRDSRVNPFNWFGKSRSEPIEQVENTNPLIPKTGGLFAREREADDTYAGRPFEQVTELTIERIPGGAIIRATGLAARQGIYQVRLTPEIDAEEPVDGVLTYRLEGVRPNKPTPVGARATREVVAARRVTDQTLRGVRSIRVEGVENARVIRR</sequence>
<dbReference type="STRING" id="83219.PM02_00405"/>
<evidence type="ECO:0000313" key="5">
    <source>
        <dbReference type="Proteomes" id="UP000244092"/>
    </source>
</evidence>
<dbReference type="RefSeq" id="WP_025049133.1">
    <property type="nucleotide sequence ID" value="NZ_CANMAK010000002.1"/>
</dbReference>
<evidence type="ECO:0008006" key="6">
    <source>
        <dbReference type="Google" id="ProtNLM"/>
    </source>
</evidence>
<reference evidence="2 4" key="1">
    <citation type="journal article" date="2014" name="Genome Announc.">
        <title>Draft Genome Sequences of Two Isolates of the Roseobacter Group, Sulfitobacter sp. Strains 3SOLIMAR09 and 1FIGIMAR09, from Harbors of Mallorca Island (Mediterranean Sea).</title>
        <authorList>
            <person name="Mas-Llado M."/>
            <person name="Pina-Villalonga J.M."/>
            <person name="Brunet-Galmes I."/>
            <person name="Nogales B."/>
            <person name="Bosch R."/>
        </authorList>
    </citation>
    <scope>NUCLEOTIDE SEQUENCE [LARGE SCALE GENOMIC DNA]</scope>
    <source>
        <strain evidence="2 4">1FIGIMAR09</strain>
    </source>
</reference>
<dbReference type="PROSITE" id="PS51257">
    <property type="entry name" value="PROKAR_LIPOPROTEIN"/>
    <property type="match status" value="1"/>
</dbReference>
<feature type="chain" id="PRO_5041160877" description="Lipoprotein" evidence="1">
    <location>
        <begin position="17"/>
        <end position="172"/>
    </location>
</feature>
<evidence type="ECO:0000313" key="2">
    <source>
        <dbReference type="EMBL" id="KAJ04719.1"/>
    </source>
</evidence>
<organism evidence="2 4">
    <name type="scientific">Sulfitobacter mediterraneus</name>
    <dbReference type="NCBI Taxonomy" id="83219"/>
    <lineage>
        <taxon>Bacteria</taxon>
        <taxon>Pseudomonadati</taxon>
        <taxon>Pseudomonadota</taxon>
        <taxon>Alphaproteobacteria</taxon>
        <taxon>Rhodobacterales</taxon>
        <taxon>Roseobacteraceae</taxon>
        <taxon>Sulfitobacter</taxon>
    </lineage>
</organism>
<feature type="signal peptide" evidence="1">
    <location>
        <begin position="1"/>
        <end position="16"/>
    </location>
</feature>
<dbReference type="EMBL" id="QBKU01000002">
    <property type="protein sequence ID" value="PTX74971.1"/>
    <property type="molecule type" value="Genomic_DNA"/>
</dbReference>
<evidence type="ECO:0000313" key="4">
    <source>
        <dbReference type="Proteomes" id="UP000027337"/>
    </source>
</evidence>
<comment type="caution">
    <text evidence="2">The sequence shown here is derived from an EMBL/GenBank/DDBJ whole genome shotgun (WGS) entry which is preliminary data.</text>
</comment>
<dbReference type="OrthoDB" id="7773807at2"/>
<name>A0A061SXG4_9RHOB</name>
<dbReference type="Proteomes" id="UP000244092">
    <property type="component" value="Unassembled WGS sequence"/>
</dbReference>
<proteinExistence type="predicted"/>
<accession>A0A061SXG4</accession>
<gene>
    <name evidence="3" type="ORF">C8N31_10272</name>
    <name evidence="2" type="ORF">PM02_00405</name>
</gene>
<evidence type="ECO:0000256" key="1">
    <source>
        <dbReference type="SAM" id="SignalP"/>
    </source>
</evidence>
<evidence type="ECO:0000313" key="3">
    <source>
        <dbReference type="EMBL" id="PTX74971.1"/>
    </source>
</evidence>
<keyword evidence="4" id="KW-1185">Reference proteome</keyword>
<dbReference type="Proteomes" id="UP000027337">
    <property type="component" value="Unassembled WGS sequence"/>
</dbReference>
<dbReference type="AlphaFoldDB" id="A0A061SXG4"/>
<dbReference type="GeneID" id="72437873"/>